<dbReference type="Pfam" id="PF00226">
    <property type="entry name" value="DnaJ"/>
    <property type="match status" value="1"/>
</dbReference>
<gene>
    <name evidence="2" type="ORF">B4U80_03767</name>
</gene>
<dbReference type="InterPro" id="IPR036869">
    <property type="entry name" value="J_dom_sf"/>
</dbReference>
<dbReference type="AlphaFoldDB" id="A0A443S4V2"/>
<dbReference type="STRING" id="299467.A0A443S4V2"/>
<dbReference type="InterPro" id="IPR001623">
    <property type="entry name" value="DnaJ_domain"/>
</dbReference>
<evidence type="ECO:0000313" key="3">
    <source>
        <dbReference type="Proteomes" id="UP000288716"/>
    </source>
</evidence>
<dbReference type="Proteomes" id="UP000288716">
    <property type="component" value="Unassembled WGS sequence"/>
</dbReference>
<evidence type="ECO:0000313" key="2">
    <source>
        <dbReference type="EMBL" id="RWS22515.1"/>
    </source>
</evidence>
<protein>
    <submittedName>
        <fullName evidence="2">DnaJ subfamily C member 11-like protein</fullName>
    </submittedName>
</protein>
<comment type="caution">
    <text evidence="2">The sequence shown here is derived from an EMBL/GenBank/DDBJ whole genome shotgun (WGS) entry which is preliminary data.</text>
</comment>
<organism evidence="2 3">
    <name type="scientific">Leptotrombidium deliense</name>
    <dbReference type="NCBI Taxonomy" id="299467"/>
    <lineage>
        <taxon>Eukaryota</taxon>
        <taxon>Metazoa</taxon>
        <taxon>Ecdysozoa</taxon>
        <taxon>Arthropoda</taxon>
        <taxon>Chelicerata</taxon>
        <taxon>Arachnida</taxon>
        <taxon>Acari</taxon>
        <taxon>Acariformes</taxon>
        <taxon>Trombidiformes</taxon>
        <taxon>Prostigmata</taxon>
        <taxon>Anystina</taxon>
        <taxon>Parasitengona</taxon>
        <taxon>Trombiculoidea</taxon>
        <taxon>Trombiculidae</taxon>
        <taxon>Leptotrombidium</taxon>
    </lineage>
</organism>
<dbReference type="GO" id="GO:0005739">
    <property type="term" value="C:mitochondrion"/>
    <property type="evidence" value="ECO:0007669"/>
    <property type="project" value="GOC"/>
</dbReference>
<dbReference type="CDD" id="cd06257">
    <property type="entry name" value="DnaJ"/>
    <property type="match status" value="1"/>
</dbReference>
<dbReference type="SMART" id="SM00271">
    <property type="entry name" value="DnaJ"/>
    <property type="match status" value="1"/>
</dbReference>
<dbReference type="GO" id="GO:0042407">
    <property type="term" value="P:cristae formation"/>
    <property type="evidence" value="ECO:0007669"/>
    <property type="project" value="TreeGrafter"/>
</dbReference>
<dbReference type="PROSITE" id="PS50076">
    <property type="entry name" value="DNAJ_2"/>
    <property type="match status" value="1"/>
</dbReference>
<dbReference type="PANTHER" id="PTHR44157">
    <property type="entry name" value="DNAJ HOMOLOG SUBFAMILY C MEMBER 11"/>
    <property type="match status" value="1"/>
</dbReference>
<dbReference type="OrthoDB" id="18010at2759"/>
<dbReference type="Gene3D" id="1.10.287.110">
    <property type="entry name" value="DnaJ domain"/>
    <property type="match status" value="1"/>
</dbReference>
<evidence type="ECO:0000259" key="1">
    <source>
        <dbReference type="PROSITE" id="PS50076"/>
    </source>
</evidence>
<sequence>MDISAETELEDDYYAFLNVAKNNLKLSKLQATEEQIIASYRRLSRLFHPDKHQNENAKKEAEILFNKAKKAYEGS</sequence>
<reference evidence="2 3" key="1">
    <citation type="journal article" date="2018" name="Gigascience">
        <title>Genomes of trombidid mites reveal novel predicted allergens and laterally-transferred genes associated with secondary metabolism.</title>
        <authorList>
            <person name="Dong X."/>
            <person name="Chaisiri K."/>
            <person name="Xia D."/>
            <person name="Armstrong S.D."/>
            <person name="Fang Y."/>
            <person name="Donnelly M.J."/>
            <person name="Kadowaki T."/>
            <person name="McGarry J.W."/>
            <person name="Darby A.C."/>
            <person name="Makepeace B.L."/>
        </authorList>
    </citation>
    <scope>NUCLEOTIDE SEQUENCE [LARGE SCALE GENOMIC DNA]</scope>
    <source>
        <strain evidence="2">UoL-UT</strain>
    </source>
</reference>
<proteinExistence type="predicted"/>
<dbReference type="SUPFAM" id="SSF46565">
    <property type="entry name" value="Chaperone J-domain"/>
    <property type="match status" value="1"/>
</dbReference>
<dbReference type="EMBL" id="NCKV01008571">
    <property type="protein sequence ID" value="RWS22515.1"/>
    <property type="molecule type" value="Genomic_DNA"/>
</dbReference>
<keyword evidence="3" id="KW-1185">Reference proteome</keyword>
<feature type="domain" description="J" evidence="1">
    <location>
        <begin position="12"/>
        <end position="75"/>
    </location>
</feature>
<dbReference type="VEuPathDB" id="VectorBase:LDEU009525"/>
<dbReference type="InterPro" id="IPR052243">
    <property type="entry name" value="Mito_inner_membrane_organizer"/>
</dbReference>
<dbReference type="PANTHER" id="PTHR44157:SF1">
    <property type="entry name" value="DNAJ HOMOLOG SUBFAMILY C MEMBER 11"/>
    <property type="match status" value="1"/>
</dbReference>
<name>A0A443S4V2_9ACAR</name>
<accession>A0A443S4V2</accession>